<dbReference type="EMBL" id="LR796655">
    <property type="protein sequence ID" value="CAB4157938.1"/>
    <property type="molecule type" value="Genomic_DNA"/>
</dbReference>
<proteinExistence type="predicted"/>
<protein>
    <submittedName>
        <fullName evidence="1">Uncharacterized protein</fullName>
    </submittedName>
</protein>
<sequence length="372" mass="39324">VTIDGTNGITTPMYSGAISANAVTPVNSFKNRIINGNMSVDQRNAGASVTAVDGTYTLDRWQTYSTPASKFSVQQNAGSVTPPVGFKNYLGATSLSAYSVTSNDYFTVGQAIEGFNVADLEFGTANAKTITISFWVRSSLTGTFGAGVTNSAFNRSFPFSYTINSANTWEQKSVTIAGDTSGTWLTNNGRGLELDFGIGVGSTNSGTAGSWQSGWKPSVTGATNIVGTNGATFYITGVQLEVGSTATSFDYRPYGTELALCQRYFFNVGGQIYSTASSGGTAYLTTWCFGLVKSPVTMRAMPTFTKTGNWNWNDYNAVNTNTGALTFRSTSSTLDAFWIASEGTSSGLTALQAYFLTAANDATARLSFSAEL</sequence>
<feature type="non-terminal residue" evidence="1">
    <location>
        <position position="1"/>
    </location>
</feature>
<name>A0A6J5NLV5_9CAUD</name>
<reference evidence="1" key="1">
    <citation type="submission" date="2020-04" db="EMBL/GenBank/DDBJ databases">
        <authorList>
            <person name="Chiriac C."/>
            <person name="Salcher M."/>
            <person name="Ghai R."/>
            <person name="Kavagutti S V."/>
        </authorList>
    </citation>
    <scope>NUCLEOTIDE SEQUENCE</scope>
</reference>
<accession>A0A6J5NLV5</accession>
<organism evidence="1">
    <name type="scientific">uncultured Caudovirales phage</name>
    <dbReference type="NCBI Taxonomy" id="2100421"/>
    <lineage>
        <taxon>Viruses</taxon>
        <taxon>Duplodnaviria</taxon>
        <taxon>Heunggongvirae</taxon>
        <taxon>Uroviricota</taxon>
        <taxon>Caudoviricetes</taxon>
        <taxon>Peduoviridae</taxon>
        <taxon>Maltschvirus</taxon>
        <taxon>Maltschvirus maltsch</taxon>
    </lineage>
</organism>
<gene>
    <name evidence="1" type="ORF">UFOVP678_59</name>
</gene>
<evidence type="ECO:0000313" key="1">
    <source>
        <dbReference type="EMBL" id="CAB4157938.1"/>
    </source>
</evidence>